<dbReference type="GO" id="GO:0005737">
    <property type="term" value="C:cytoplasm"/>
    <property type="evidence" value="ECO:0007669"/>
    <property type="project" value="TreeGrafter"/>
</dbReference>
<dbReference type="InterPro" id="IPR023582">
    <property type="entry name" value="Impact"/>
</dbReference>
<dbReference type="EMBL" id="LIAA01000010">
    <property type="protein sequence ID" value="KXV78537.1"/>
    <property type="molecule type" value="Genomic_DNA"/>
</dbReference>
<dbReference type="SUPFAM" id="SSF54980">
    <property type="entry name" value="EF-G C-terminal domain-like"/>
    <property type="match status" value="1"/>
</dbReference>
<feature type="domain" description="Impact N-terminal" evidence="2">
    <location>
        <begin position="19"/>
        <end position="121"/>
    </location>
</feature>
<dbReference type="GO" id="GO:0032561">
    <property type="term" value="F:guanyl ribonucleotide binding"/>
    <property type="evidence" value="ECO:0007669"/>
    <property type="project" value="UniProtKB-ARBA"/>
</dbReference>
<organism evidence="3 6">
    <name type="scientific">Acetobacter cerevisiae</name>
    <dbReference type="NCBI Taxonomy" id="178900"/>
    <lineage>
        <taxon>Bacteria</taxon>
        <taxon>Pseudomonadati</taxon>
        <taxon>Pseudomonadota</taxon>
        <taxon>Alphaproteobacteria</taxon>
        <taxon>Acetobacterales</taxon>
        <taxon>Acetobacteraceae</taxon>
        <taxon>Acetobacter</taxon>
    </lineage>
</organism>
<evidence type="ECO:0000256" key="1">
    <source>
        <dbReference type="ARBA" id="ARBA00007665"/>
    </source>
</evidence>
<reference evidence="5 6" key="1">
    <citation type="submission" date="2015-06" db="EMBL/GenBank/DDBJ databases">
        <title>Improved classification and identification of acetic acid bacteria using matrix-assisted laser desorption/ionization time-of-flight mass spectrometry; Gluconobacter nephelii and Gluconobacter uchimurae are later heterotypic synonyms of Gluconobacter japonicus and Gluconobacter oxydans, respectively.</title>
        <authorList>
            <person name="Li L."/>
            <person name="Cleenwerck I."/>
            <person name="De Vuyst L."/>
            <person name="Vandamme P."/>
        </authorList>
    </citation>
    <scope>NUCLEOTIDE SEQUENCE [LARGE SCALE GENOMIC DNA]</scope>
    <source>
        <strain evidence="4 5">LMG 1545</strain>
        <strain evidence="3 6">LMG 1625</strain>
    </source>
</reference>
<dbReference type="InterPro" id="IPR035647">
    <property type="entry name" value="EFG_III/V"/>
</dbReference>
<dbReference type="Pfam" id="PF01205">
    <property type="entry name" value="Impact_N"/>
    <property type="match status" value="1"/>
</dbReference>
<dbReference type="Gene3D" id="3.30.70.240">
    <property type="match status" value="1"/>
</dbReference>
<comment type="similarity">
    <text evidence="1">Belongs to the IMPACT family.</text>
</comment>
<evidence type="ECO:0000313" key="3">
    <source>
        <dbReference type="EMBL" id="KXU92071.1"/>
    </source>
</evidence>
<dbReference type="Gene3D" id="3.30.230.30">
    <property type="entry name" value="Impact, N-terminal domain"/>
    <property type="match status" value="1"/>
</dbReference>
<proteinExistence type="inferred from homology"/>
<dbReference type="InterPro" id="IPR020569">
    <property type="entry name" value="UPF0029_Impact_CS"/>
</dbReference>
<dbReference type="PANTHER" id="PTHR16301:SF20">
    <property type="entry name" value="IMPACT FAMILY MEMBER YIGZ"/>
    <property type="match status" value="1"/>
</dbReference>
<sequence length="203" mass="22151">MRAMTETLTGPYTLEREIKKSRFVANAAPVHTIEDANAFISAIIAAEPDATHHCWAWQVGPHCRCHDAGEPSGTAGRPILQMITAQKLDLVAIVVTRWFGGVKLGAGGLVRAYGGTAAECLREAPKEELIERIRLSFHCPFSLLSLMQARMQDWTGTESAPPEFDSTGAQIVLTLPAEQQEMITHRIQDLTSGQTTVAVVEED</sequence>
<dbReference type="SUPFAM" id="SSF54211">
    <property type="entry name" value="Ribosomal protein S5 domain 2-like"/>
    <property type="match status" value="1"/>
</dbReference>
<dbReference type="GO" id="GO:0006446">
    <property type="term" value="P:regulation of translational initiation"/>
    <property type="evidence" value="ECO:0007669"/>
    <property type="project" value="TreeGrafter"/>
</dbReference>
<evidence type="ECO:0000313" key="5">
    <source>
        <dbReference type="Proteomes" id="UP000075462"/>
    </source>
</evidence>
<evidence type="ECO:0000313" key="6">
    <source>
        <dbReference type="Proteomes" id="UP000075473"/>
    </source>
</evidence>
<dbReference type="AlphaFoldDB" id="A0A149Q411"/>
<dbReference type="InterPro" id="IPR001498">
    <property type="entry name" value="Impact_N"/>
</dbReference>
<dbReference type="Proteomes" id="UP000075462">
    <property type="component" value="Unassembled WGS sequence"/>
</dbReference>
<dbReference type="InterPro" id="IPR036956">
    <property type="entry name" value="Impact_N_sf"/>
</dbReference>
<dbReference type="PANTHER" id="PTHR16301">
    <property type="entry name" value="IMPACT-RELATED"/>
    <property type="match status" value="1"/>
</dbReference>
<dbReference type="PROSITE" id="PS00910">
    <property type="entry name" value="UPF0029"/>
    <property type="match status" value="1"/>
</dbReference>
<evidence type="ECO:0000313" key="4">
    <source>
        <dbReference type="EMBL" id="KXV78537.1"/>
    </source>
</evidence>
<protein>
    <submittedName>
        <fullName evidence="3">Thymidylate synthase</fullName>
    </submittedName>
</protein>
<dbReference type="Proteomes" id="UP000075473">
    <property type="component" value="Unassembled WGS sequence"/>
</dbReference>
<comment type="caution">
    <text evidence="3">The sequence shown here is derived from an EMBL/GenBank/DDBJ whole genome shotgun (WGS) entry which is preliminary data.</text>
</comment>
<dbReference type="PATRIC" id="fig|178900.5.peg.1805"/>
<dbReference type="GO" id="GO:0017111">
    <property type="term" value="F:ribonucleoside triphosphate phosphatase activity"/>
    <property type="evidence" value="ECO:0007669"/>
    <property type="project" value="UniProtKB-ARBA"/>
</dbReference>
<dbReference type="EMBL" id="LHZA01000156">
    <property type="protein sequence ID" value="KXU92071.1"/>
    <property type="molecule type" value="Genomic_DNA"/>
</dbReference>
<accession>A0A149Q411</accession>
<dbReference type="InterPro" id="IPR020568">
    <property type="entry name" value="Ribosomal_Su5_D2-typ_SF"/>
</dbReference>
<gene>
    <name evidence="3" type="ORF">AD928_12340</name>
    <name evidence="4" type="ORF">AD954_02530</name>
</gene>
<evidence type="ECO:0000259" key="2">
    <source>
        <dbReference type="Pfam" id="PF01205"/>
    </source>
</evidence>
<name>A0A149Q411_9PROT</name>